<proteinExistence type="predicted"/>
<dbReference type="Gene3D" id="1.20.58.2240">
    <property type="match status" value="1"/>
</dbReference>
<protein>
    <submittedName>
        <fullName evidence="5">FGGY carbohydrate kinase domain containing</fullName>
    </submittedName>
</protein>
<dbReference type="PANTHER" id="PTHR43435:SF4">
    <property type="entry name" value="FGGY CARBOHYDRATE KINASE DOMAIN-CONTAINING PROTEIN"/>
    <property type="match status" value="1"/>
</dbReference>
<evidence type="ECO:0000256" key="1">
    <source>
        <dbReference type="ARBA" id="ARBA00022679"/>
    </source>
</evidence>
<accession>A0A3P8WPR6</accession>
<keyword evidence="3" id="KW-0472">Membrane</keyword>
<dbReference type="GO" id="GO:0005737">
    <property type="term" value="C:cytoplasm"/>
    <property type="evidence" value="ECO:0007669"/>
    <property type="project" value="TreeGrafter"/>
</dbReference>
<dbReference type="Proteomes" id="UP000265120">
    <property type="component" value="Chromosome 20"/>
</dbReference>
<evidence type="ECO:0000313" key="6">
    <source>
        <dbReference type="Proteomes" id="UP000265120"/>
    </source>
</evidence>
<dbReference type="GeneTree" id="ENSGT01000000214434"/>
<evidence type="ECO:0000256" key="2">
    <source>
        <dbReference type="ARBA" id="ARBA00022777"/>
    </source>
</evidence>
<dbReference type="InterPro" id="IPR018485">
    <property type="entry name" value="FGGY_C"/>
</dbReference>
<dbReference type="GO" id="GO:0019150">
    <property type="term" value="F:D-ribulokinase activity"/>
    <property type="evidence" value="ECO:0007669"/>
    <property type="project" value="TreeGrafter"/>
</dbReference>
<reference evidence="5 6" key="1">
    <citation type="journal article" date="2014" name="Nat. Genet.">
        <title>Whole-genome sequence of a flatfish provides insights into ZW sex chromosome evolution and adaptation to a benthic lifestyle.</title>
        <authorList>
            <person name="Chen S."/>
            <person name="Zhang G."/>
            <person name="Shao C."/>
            <person name="Huang Q."/>
            <person name="Liu G."/>
            <person name="Zhang P."/>
            <person name="Song W."/>
            <person name="An N."/>
            <person name="Chalopin D."/>
            <person name="Volff J.N."/>
            <person name="Hong Y."/>
            <person name="Li Q."/>
            <person name="Sha Z."/>
            <person name="Zhou H."/>
            <person name="Xie M."/>
            <person name="Yu Q."/>
            <person name="Liu Y."/>
            <person name="Xiang H."/>
            <person name="Wang N."/>
            <person name="Wu K."/>
            <person name="Yang C."/>
            <person name="Zhou Q."/>
            <person name="Liao X."/>
            <person name="Yang L."/>
            <person name="Hu Q."/>
            <person name="Zhang J."/>
            <person name="Meng L."/>
            <person name="Jin L."/>
            <person name="Tian Y."/>
            <person name="Lian J."/>
            <person name="Yang J."/>
            <person name="Miao G."/>
            <person name="Liu S."/>
            <person name="Liang Z."/>
            <person name="Yan F."/>
            <person name="Li Y."/>
            <person name="Sun B."/>
            <person name="Zhang H."/>
            <person name="Zhang J."/>
            <person name="Zhu Y."/>
            <person name="Du M."/>
            <person name="Zhao Y."/>
            <person name="Schartl M."/>
            <person name="Tang Q."/>
            <person name="Wang J."/>
        </authorList>
    </citation>
    <scope>NUCLEOTIDE SEQUENCE</scope>
</reference>
<dbReference type="GO" id="GO:0019321">
    <property type="term" value="P:pentose metabolic process"/>
    <property type="evidence" value="ECO:0007669"/>
    <property type="project" value="TreeGrafter"/>
</dbReference>
<dbReference type="Pfam" id="PF02782">
    <property type="entry name" value="FGGY_C"/>
    <property type="match status" value="1"/>
</dbReference>
<feature type="transmembrane region" description="Helical" evidence="3">
    <location>
        <begin position="7"/>
        <end position="29"/>
    </location>
</feature>
<keyword evidence="6" id="KW-1185">Reference proteome</keyword>
<dbReference type="AlphaFoldDB" id="A0A3P8WPR6"/>
<sequence>GPAFCKLISIFACFLFAVLKVLFFSLSMIERNVYSYLNSHLSSMANSGSAVDLLGSGLHMWPDFHGNRSPLADSTLKGMVVGLSVSQTIEDLALLYLSTIQALALGTRHILEAMKDAGHDIRTIFLCGGLSKNALFVQIHANATGLPVVLPDQTEAVLIGAAILGACASQDFGSVQEAIEKMAKVGKVVFYNRKYEVFLRLFVHQREYQAIMDQR</sequence>
<evidence type="ECO:0000256" key="3">
    <source>
        <dbReference type="SAM" id="Phobius"/>
    </source>
</evidence>
<dbReference type="PANTHER" id="PTHR43435">
    <property type="entry name" value="RIBULOKINASE"/>
    <property type="match status" value="1"/>
</dbReference>
<dbReference type="SUPFAM" id="SSF53067">
    <property type="entry name" value="Actin-like ATPase domain"/>
    <property type="match status" value="1"/>
</dbReference>
<dbReference type="InterPro" id="IPR043129">
    <property type="entry name" value="ATPase_NBD"/>
</dbReference>
<reference evidence="5" key="2">
    <citation type="submission" date="2025-08" db="UniProtKB">
        <authorList>
            <consortium name="Ensembl"/>
        </authorList>
    </citation>
    <scope>IDENTIFICATION</scope>
</reference>
<evidence type="ECO:0000313" key="5">
    <source>
        <dbReference type="Ensembl" id="ENSCSEP00000028467.1"/>
    </source>
</evidence>
<dbReference type="InParanoid" id="A0A3P8WPR6"/>
<evidence type="ECO:0000259" key="4">
    <source>
        <dbReference type="Pfam" id="PF02782"/>
    </source>
</evidence>
<dbReference type="Ensembl" id="ENSCSET00000028849.1">
    <property type="protein sequence ID" value="ENSCSEP00000028467.1"/>
    <property type="gene ID" value="ENSCSEG00000018209.1"/>
</dbReference>
<keyword evidence="3" id="KW-1133">Transmembrane helix</keyword>
<keyword evidence="2" id="KW-0418">Kinase</keyword>
<dbReference type="OMA" id="NLRGMIC"/>
<keyword evidence="3" id="KW-0812">Transmembrane</keyword>
<name>A0A3P8WPR6_CYNSE</name>
<reference evidence="5" key="3">
    <citation type="submission" date="2025-09" db="UniProtKB">
        <authorList>
            <consortium name="Ensembl"/>
        </authorList>
    </citation>
    <scope>IDENTIFICATION</scope>
</reference>
<keyword evidence="1" id="KW-0808">Transferase</keyword>
<dbReference type="STRING" id="244447.ENSCSEP00000028467"/>
<feature type="domain" description="Carbohydrate kinase FGGY C-terminal" evidence="4">
    <location>
        <begin position="42"/>
        <end position="168"/>
    </location>
</feature>
<organism evidence="5 6">
    <name type="scientific">Cynoglossus semilaevis</name>
    <name type="common">Tongue sole</name>
    <dbReference type="NCBI Taxonomy" id="244447"/>
    <lineage>
        <taxon>Eukaryota</taxon>
        <taxon>Metazoa</taxon>
        <taxon>Chordata</taxon>
        <taxon>Craniata</taxon>
        <taxon>Vertebrata</taxon>
        <taxon>Euteleostomi</taxon>
        <taxon>Actinopterygii</taxon>
        <taxon>Neopterygii</taxon>
        <taxon>Teleostei</taxon>
        <taxon>Neoteleostei</taxon>
        <taxon>Acanthomorphata</taxon>
        <taxon>Carangaria</taxon>
        <taxon>Pleuronectiformes</taxon>
        <taxon>Pleuronectoidei</taxon>
        <taxon>Cynoglossidae</taxon>
        <taxon>Cynoglossinae</taxon>
        <taxon>Cynoglossus</taxon>
    </lineage>
</organism>